<keyword evidence="3" id="KW-1185">Reference proteome</keyword>
<comment type="caution">
    <text evidence="2">The sequence shown here is derived from an EMBL/GenBank/DDBJ whole genome shotgun (WGS) entry which is preliminary data.</text>
</comment>
<evidence type="ECO:0000313" key="3">
    <source>
        <dbReference type="Proteomes" id="UP001219525"/>
    </source>
</evidence>
<name>A0AAD6YQC7_9AGAR</name>
<organism evidence="2 3">
    <name type="scientific">Mycena pura</name>
    <dbReference type="NCBI Taxonomy" id="153505"/>
    <lineage>
        <taxon>Eukaryota</taxon>
        <taxon>Fungi</taxon>
        <taxon>Dikarya</taxon>
        <taxon>Basidiomycota</taxon>
        <taxon>Agaricomycotina</taxon>
        <taxon>Agaricomycetes</taxon>
        <taxon>Agaricomycetidae</taxon>
        <taxon>Agaricales</taxon>
        <taxon>Marasmiineae</taxon>
        <taxon>Mycenaceae</taxon>
        <taxon>Mycena</taxon>
    </lineage>
</organism>
<dbReference type="EMBL" id="JARJCW010000004">
    <property type="protein sequence ID" value="KAJ7226063.1"/>
    <property type="molecule type" value="Genomic_DNA"/>
</dbReference>
<reference evidence="2" key="1">
    <citation type="submission" date="2023-03" db="EMBL/GenBank/DDBJ databases">
        <title>Massive genome expansion in bonnet fungi (Mycena s.s.) driven by repeated elements and novel gene families across ecological guilds.</title>
        <authorList>
            <consortium name="Lawrence Berkeley National Laboratory"/>
            <person name="Harder C.B."/>
            <person name="Miyauchi S."/>
            <person name="Viragh M."/>
            <person name="Kuo A."/>
            <person name="Thoen E."/>
            <person name="Andreopoulos B."/>
            <person name="Lu D."/>
            <person name="Skrede I."/>
            <person name="Drula E."/>
            <person name="Henrissat B."/>
            <person name="Morin E."/>
            <person name="Kohler A."/>
            <person name="Barry K."/>
            <person name="LaButti K."/>
            <person name="Morin E."/>
            <person name="Salamov A."/>
            <person name="Lipzen A."/>
            <person name="Mereny Z."/>
            <person name="Hegedus B."/>
            <person name="Baldrian P."/>
            <person name="Stursova M."/>
            <person name="Weitz H."/>
            <person name="Taylor A."/>
            <person name="Grigoriev I.V."/>
            <person name="Nagy L.G."/>
            <person name="Martin F."/>
            <person name="Kauserud H."/>
        </authorList>
    </citation>
    <scope>NUCLEOTIDE SEQUENCE</scope>
    <source>
        <strain evidence="2">9144</strain>
    </source>
</reference>
<dbReference type="Proteomes" id="UP001219525">
    <property type="component" value="Unassembled WGS sequence"/>
</dbReference>
<dbReference type="EMBL" id="JARJCW010000011">
    <property type="protein sequence ID" value="KAJ7219437.1"/>
    <property type="molecule type" value="Genomic_DNA"/>
</dbReference>
<evidence type="ECO:0000313" key="1">
    <source>
        <dbReference type="EMBL" id="KAJ7219437.1"/>
    </source>
</evidence>
<dbReference type="AlphaFoldDB" id="A0AAD6YQC7"/>
<evidence type="ECO:0000313" key="2">
    <source>
        <dbReference type="EMBL" id="KAJ7226063.1"/>
    </source>
</evidence>
<gene>
    <name evidence="1" type="ORF">GGX14DRAFT_592179</name>
    <name evidence="2" type="ORF">GGX14DRAFT_642639</name>
</gene>
<protein>
    <recommendedName>
        <fullName evidence="4">Transposase</fullName>
    </recommendedName>
</protein>
<evidence type="ECO:0008006" key="4">
    <source>
        <dbReference type="Google" id="ProtNLM"/>
    </source>
</evidence>
<sequence length="216" mass="24924">MVYKSHSVEVKLLALAALDDGGDVATVERLFDVSRRSLERWDQQLHERFTLAQKKLYLSSAALRQSHLSFCTYSSNFWRNLHQSFSKKSLSTSLLSTLKASPISTIYDAIKDMGYERMVLRVRRIAPQRDNDLRSKWMHFILSNFTARQMVFTDESSKDGRTLARGFGRAFRGHRARGVVASRASKCRGDEEYNIKCNTVYSVLNKHVWTQDEALY</sequence>
<proteinExistence type="predicted"/>
<accession>A0AAD6YQC7</accession>